<accession>A0A366M8P7</accession>
<protein>
    <submittedName>
        <fullName evidence="1">Uncharacterized protein</fullName>
    </submittedName>
</protein>
<sequence>MKNLNNGHNFLMLLLFSLFIGMSLNSVSAVTFNNNENSAVV</sequence>
<proteinExistence type="predicted"/>
<evidence type="ECO:0000313" key="2">
    <source>
        <dbReference type="Proteomes" id="UP000253099"/>
    </source>
</evidence>
<evidence type="ECO:0000313" key="1">
    <source>
        <dbReference type="EMBL" id="RBQ22621.1"/>
    </source>
</evidence>
<dbReference type="Proteomes" id="UP000253099">
    <property type="component" value="Unassembled WGS sequence"/>
</dbReference>
<gene>
    <name evidence="1" type="ORF">ALNOE001_16780</name>
</gene>
<comment type="caution">
    <text evidence="1">The sequence shown here is derived from an EMBL/GenBank/DDBJ whole genome shotgun (WGS) entry which is preliminary data.</text>
</comment>
<organism evidence="1 2">
    <name type="scientific">Candidatus Methanobinarius endosymbioticus</name>
    <dbReference type="NCBI Taxonomy" id="2006182"/>
    <lineage>
        <taxon>Archaea</taxon>
        <taxon>Methanobacteriati</taxon>
        <taxon>Methanobacteriota</taxon>
        <taxon>Methanomada group</taxon>
        <taxon>Methanobacteria</taxon>
        <taxon>Methanobacteriales</taxon>
        <taxon>Methanobacteriaceae</taxon>
        <taxon>Candidatus Methanobinarius</taxon>
    </lineage>
</organism>
<keyword evidence="2" id="KW-1185">Reference proteome</keyword>
<name>A0A366M8P7_9EURY</name>
<dbReference type="AlphaFoldDB" id="A0A366M8P7"/>
<reference evidence="1 2" key="1">
    <citation type="submission" date="2018-06" db="EMBL/GenBank/DDBJ databases">
        <title>Genomic insight into two independent archaeal endosymbiosis events.</title>
        <authorList>
            <person name="Lind A.E."/>
            <person name="Lewis W.H."/>
            <person name="Spang A."/>
            <person name="Guy L."/>
            <person name="Embley M.T."/>
            <person name="Ettema T.J.G."/>
        </authorList>
    </citation>
    <scope>NUCLEOTIDE SEQUENCE [LARGE SCALE GENOMIC DNA]</scope>
    <source>
        <strain evidence="1">NOE</strain>
    </source>
</reference>
<dbReference type="EMBL" id="NIZT01000057">
    <property type="protein sequence ID" value="RBQ22621.1"/>
    <property type="molecule type" value="Genomic_DNA"/>
</dbReference>